<organism evidence="3 4">
    <name type="scientific">Haematospirillum jordaniae</name>
    <dbReference type="NCBI Taxonomy" id="1549855"/>
    <lineage>
        <taxon>Bacteria</taxon>
        <taxon>Pseudomonadati</taxon>
        <taxon>Pseudomonadota</taxon>
        <taxon>Alphaproteobacteria</taxon>
        <taxon>Rhodospirillales</taxon>
        <taxon>Novispirillaceae</taxon>
        <taxon>Haematospirillum</taxon>
    </lineage>
</organism>
<dbReference type="RefSeq" id="WP_066132735.1">
    <property type="nucleotide sequence ID" value="NZ_JAAVSS010000017.1"/>
</dbReference>
<dbReference type="KEGG" id="hjo:AY555_01960"/>
<dbReference type="EMBL" id="CP014525">
    <property type="protein sequence ID" value="AMW34144.1"/>
    <property type="molecule type" value="Genomic_DNA"/>
</dbReference>
<evidence type="ECO:0000313" key="3">
    <source>
        <dbReference type="EMBL" id="AMW34144.1"/>
    </source>
</evidence>
<gene>
    <name evidence="3" type="ORF">AY555_01960</name>
</gene>
<sequence length="224" mass="26683">MPLDERGEFISGFFSPLALIWALVAVILQQRALSLQKKEMELQRGEVEEQTKIFKEELRNMERSDFRGHLASLDRQLQRHALMIRECADPSFSRFDLSGYGEEDVEKTIQSLRFLDQSAIRGLDDDNQQKMADRMCSYVARFERLKERASACGLEEDYNDYKRYTPYGHLLTSCRWKLQFLVKCGIKSSRYWRYDDKKRRWVNNYQEKITAAYDRQDERVPEYS</sequence>
<reference evidence="3 4" key="1">
    <citation type="submission" date="2016-02" db="EMBL/GenBank/DDBJ databases">
        <title>Complete Genome of H5569, the type strain of the newly described species Haematospirillium jordaniae.</title>
        <authorList>
            <person name="Nicholson A.C."/>
            <person name="Humrighouse B.W."/>
            <person name="Loparov V."/>
            <person name="McQuiston J.R."/>
        </authorList>
    </citation>
    <scope>NUCLEOTIDE SEQUENCE [LARGE SCALE GENOMIC DNA]</scope>
    <source>
        <strain evidence="3 4">H5569</strain>
    </source>
</reference>
<keyword evidence="2" id="KW-0472">Membrane</keyword>
<evidence type="ECO:0000256" key="2">
    <source>
        <dbReference type="SAM" id="Phobius"/>
    </source>
</evidence>
<dbReference type="Proteomes" id="UP000076066">
    <property type="component" value="Chromosome"/>
</dbReference>
<accession>A0A143DBQ3</accession>
<dbReference type="AlphaFoldDB" id="A0A143DBQ3"/>
<proteinExistence type="predicted"/>
<feature type="transmembrane region" description="Helical" evidence="2">
    <location>
        <begin position="12"/>
        <end position="28"/>
    </location>
</feature>
<evidence type="ECO:0000256" key="1">
    <source>
        <dbReference type="SAM" id="Coils"/>
    </source>
</evidence>
<keyword evidence="2" id="KW-1133">Transmembrane helix</keyword>
<keyword evidence="4" id="KW-1185">Reference proteome</keyword>
<keyword evidence="1" id="KW-0175">Coiled coil</keyword>
<evidence type="ECO:0000313" key="4">
    <source>
        <dbReference type="Proteomes" id="UP000076066"/>
    </source>
</evidence>
<feature type="coiled-coil region" evidence="1">
    <location>
        <begin position="30"/>
        <end position="64"/>
    </location>
</feature>
<name>A0A143DBQ3_9PROT</name>
<keyword evidence="2" id="KW-0812">Transmembrane</keyword>
<protein>
    <submittedName>
        <fullName evidence="3">Uncharacterized protein</fullName>
    </submittedName>
</protein>